<keyword evidence="4" id="KW-0808">Transferase</keyword>
<keyword evidence="9" id="KW-0812">Transmembrane</keyword>
<reference evidence="13" key="2">
    <citation type="submission" date="2020-09" db="EMBL/GenBank/DDBJ databases">
        <authorList>
            <person name="Sun Q."/>
            <person name="Ohkuma M."/>
        </authorList>
    </citation>
    <scope>NUCLEOTIDE SEQUENCE</scope>
    <source>
        <strain evidence="13">JCM 3313</strain>
    </source>
</reference>
<dbReference type="EC" id="2.7.13.3" evidence="2"/>
<evidence type="ECO:0000256" key="5">
    <source>
        <dbReference type="ARBA" id="ARBA00022741"/>
    </source>
</evidence>
<gene>
    <name evidence="13" type="ORF">GCM10010185_25650</name>
</gene>
<evidence type="ECO:0000259" key="10">
    <source>
        <dbReference type="Pfam" id="PF02518"/>
    </source>
</evidence>
<reference evidence="13" key="1">
    <citation type="journal article" date="2014" name="Int. J. Syst. Evol. Microbiol.">
        <title>Complete genome sequence of Corynebacterium casei LMG S-19264T (=DSM 44701T), isolated from a smear-ripened cheese.</title>
        <authorList>
            <consortium name="US DOE Joint Genome Institute (JGI-PGF)"/>
            <person name="Walter F."/>
            <person name="Albersmeier A."/>
            <person name="Kalinowski J."/>
            <person name="Ruckert C."/>
        </authorList>
    </citation>
    <scope>NUCLEOTIDE SEQUENCE</scope>
    <source>
        <strain evidence="13">JCM 3313</strain>
    </source>
</reference>
<dbReference type="GO" id="GO:0000155">
    <property type="term" value="F:phosphorelay sensor kinase activity"/>
    <property type="evidence" value="ECO:0007669"/>
    <property type="project" value="InterPro"/>
</dbReference>
<dbReference type="Pfam" id="PF02518">
    <property type="entry name" value="HATPase_c"/>
    <property type="match status" value="1"/>
</dbReference>
<keyword evidence="6 13" id="KW-0418">Kinase</keyword>
<dbReference type="InterPro" id="IPR025828">
    <property type="entry name" value="Put_sensor_dom"/>
</dbReference>
<dbReference type="GO" id="GO:0016020">
    <property type="term" value="C:membrane"/>
    <property type="evidence" value="ECO:0007669"/>
    <property type="project" value="InterPro"/>
</dbReference>
<dbReference type="InterPro" id="IPR050482">
    <property type="entry name" value="Sensor_HK_TwoCompSys"/>
</dbReference>
<feature type="domain" description="Histidine kinase/HSP90-like ATPase" evidence="10">
    <location>
        <begin position="354"/>
        <end position="436"/>
    </location>
</feature>
<keyword evidence="9" id="KW-1133">Transmembrane helix</keyword>
<evidence type="ECO:0000256" key="6">
    <source>
        <dbReference type="ARBA" id="ARBA00022777"/>
    </source>
</evidence>
<dbReference type="Gene3D" id="1.20.5.1930">
    <property type="match status" value="1"/>
</dbReference>
<evidence type="ECO:0000256" key="8">
    <source>
        <dbReference type="ARBA" id="ARBA00023012"/>
    </source>
</evidence>
<dbReference type="GO" id="GO:0046983">
    <property type="term" value="F:protein dimerization activity"/>
    <property type="evidence" value="ECO:0007669"/>
    <property type="project" value="InterPro"/>
</dbReference>
<dbReference type="Gene3D" id="3.30.565.10">
    <property type="entry name" value="Histidine kinase-like ATPase, C-terminal domain"/>
    <property type="match status" value="1"/>
</dbReference>
<feature type="transmembrane region" description="Helical" evidence="9">
    <location>
        <begin position="33"/>
        <end position="58"/>
    </location>
</feature>
<dbReference type="AlphaFoldDB" id="A0A918AKC7"/>
<dbReference type="InterPro" id="IPR011712">
    <property type="entry name" value="Sig_transdc_His_kin_sub3_dim/P"/>
</dbReference>
<organism evidence="13 14">
    <name type="scientific">Saccharothrix coeruleofusca</name>
    <dbReference type="NCBI Taxonomy" id="33919"/>
    <lineage>
        <taxon>Bacteria</taxon>
        <taxon>Bacillati</taxon>
        <taxon>Actinomycetota</taxon>
        <taxon>Actinomycetes</taxon>
        <taxon>Pseudonocardiales</taxon>
        <taxon>Pseudonocardiaceae</taxon>
        <taxon>Saccharothrix</taxon>
    </lineage>
</organism>
<protein>
    <recommendedName>
        <fullName evidence="2">histidine kinase</fullName>
        <ecNumber evidence="2">2.7.13.3</ecNumber>
    </recommendedName>
</protein>
<dbReference type="PANTHER" id="PTHR24421:SF10">
    <property type="entry name" value="NITRATE_NITRITE SENSOR PROTEIN NARQ"/>
    <property type="match status" value="1"/>
</dbReference>
<name>A0A918AKC7_9PSEU</name>
<evidence type="ECO:0000313" key="13">
    <source>
        <dbReference type="EMBL" id="GGP52420.1"/>
    </source>
</evidence>
<dbReference type="SUPFAM" id="SSF55874">
    <property type="entry name" value="ATPase domain of HSP90 chaperone/DNA topoisomerase II/histidine kinase"/>
    <property type="match status" value="1"/>
</dbReference>
<comment type="caution">
    <text evidence="13">The sequence shown here is derived from an EMBL/GenBank/DDBJ whole genome shotgun (WGS) entry which is preliminary data.</text>
</comment>
<dbReference type="InterPro" id="IPR036890">
    <property type="entry name" value="HATPase_C_sf"/>
</dbReference>
<keyword evidence="7" id="KW-0067">ATP-binding</keyword>
<dbReference type="GO" id="GO:0005524">
    <property type="term" value="F:ATP binding"/>
    <property type="evidence" value="ECO:0007669"/>
    <property type="project" value="UniProtKB-KW"/>
</dbReference>
<evidence type="ECO:0000259" key="11">
    <source>
        <dbReference type="Pfam" id="PF07730"/>
    </source>
</evidence>
<evidence type="ECO:0000256" key="9">
    <source>
        <dbReference type="SAM" id="Phobius"/>
    </source>
</evidence>
<keyword evidence="9" id="KW-0472">Membrane</keyword>
<evidence type="ECO:0000256" key="1">
    <source>
        <dbReference type="ARBA" id="ARBA00000085"/>
    </source>
</evidence>
<sequence length="439" mass="45309">MPPVSVGAMIRGKPKTALEALTRRRFLLGSWPWRALAHLLGTPVVAGAAALALFPPALPWAVALANATGPAPVPWETVLLLVLVGGVLLGAALPVVAAPVARVERWRLRLVDTRPLGGGSRRLGLPRRYTDAAAWREAGYTVLLASAGALMSTALCGLLFILGVITVSPLLVLSGEPIVIGVDTLTAPEQAVGYAVGAALVLVAAPYPVALLAAAHAAVGRALLGGEPLRAELVEVSRSRARLVDLFEAERRRIERDLHDGAQERLVGLTLRLGLARVDLPPDSPAHDDVVAAHDQAKQLMTELRELVRGIHPRVLTDRGLAAALGELADRSAIPVAVEADLPERLPAPVEATAYFVVSEALANAAKHSGATGVSVTARVRGGALVVEVADDGVGGADPAAGTGLTGLADRVAVLDGRLLLSSPAGGPTAVRAELPCAR</sequence>
<feature type="transmembrane region" description="Helical" evidence="9">
    <location>
        <begin position="138"/>
        <end position="171"/>
    </location>
</feature>
<proteinExistence type="predicted"/>
<dbReference type="Proteomes" id="UP000639606">
    <property type="component" value="Unassembled WGS sequence"/>
</dbReference>
<dbReference type="Pfam" id="PF13796">
    <property type="entry name" value="Sensor"/>
    <property type="match status" value="1"/>
</dbReference>
<keyword evidence="3" id="KW-0597">Phosphoprotein</keyword>
<feature type="domain" description="Putative sensor" evidence="12">
    <location>
        <begin position="78"/>
        <end position="224"/>
    </location>
</feature>
<keyword evidence="8" id="KW-0902">Two-component regulatory system</keyword>
<evidence type="ECO:0000259" key="12">
    <source>
        <dbReference type="Pfam" id="PF13796"/>
    </source>
</evidence>
<keyword evidence="14" id="KW-1185">Reference proteome</keyword>
<accession>A0A918AKC7</accession>
<feature type="transmembrane region" description="Helical" evidence="9">
    <location>
        <begin position="191"/>
        <end position="214"/>
    </location>
</feature>
<evidence type="ECO:0000256" key="7">
    <source>
        <dbReference type="ARBA" id="ARBA00022840"/>
    </source>
</evidence>
<evidence type="ECO:0000313" key="14">
    <source>
        <dbReference type="Proteomes" id="UP000639606"/>
    </source>
</evidence>
<dbReference type="Pfam" id="PF07730">
    <property type="entry name" value="HisKA_3"/>
    <property type="match status" value="1"/>
</dbReference>
<dbReference type="PANTHER" id="PTHR24421">
    <property type="entry name" value="NITRATE/NITRITE SENSOR PROTEIN NARX-RELATED"/>
    <property type="match status" value="1"/>
</dbReference>
<dbReference type="CDD" id="cd16917">
    <property type="entry name" value="HATPase_UhpB-NarQ-NarX-like"/>
    <property type="match status" value="1"/>
</dbReference>
<evidence type="ECO:0000256" key="4">
    <source>
        <dbReference type="ARBA" id="ARBA00022679"/>
    </source>
</evidence>
<evidence type="ECO:0000256" key="2">
    <source>
        <dbReference type="ARBA" id="ARBA00012438"/>
    </source>
</evidence>
<feature type="transmembrane region" description="Helical" evidence="9">
    <location>
        <begin position="78"/>
        <end position="101"/>
    </location>
</feature>
<keyword evidence="5" id="KW-0547">Nucleotide-binding</keyword>
<dbReference type="EMBL" id="BMRG01000004">
    <property type="protein sequence ID" value="GGP52420.1"/>
    <property type="molecule type" value="Genomic_DNA"/>
</dbReference>
<comment type="catalytic activity">
    <reaction evidence="1">
        <text>ATP + protein L-histidine = ADP + protein N-phospho-L-histidine.</text>
        <dbReference type="EC" id="2.7.13.3"/>
    </reaction>
</comment>
<evidence type="ECO:0000256" key="3">
    <source>
        <dbReference type="ARBA" id="ARBA00022553"/>
    </source>
</evidence>
<feature type="domain" description="Signal transduction histidine kinase subgroup 3 dimerisation and phosphoacceptor" evidence="11">
    <location>
        <begin position="250"/>
        <end position="316"/>
    </location>
</feature>
<dbReference type="InterPro" id="IPR003594">
    <property type="entry name" value="HATPase_dom"/>
</dbReference>